<dbReference type="RefSeq" id="WP_167564469.1">
    <property type="nucleotide sequence ID" value="NZ_CP049807.1"/>
</dbReference>
<dbReference type="AlphaFoldDB" id="A0A6H0G032"/>
<dbReference type="Proteomes" id="UP000501692">
    <property type="component" value="Plasmid pA1254_1"/>
</dbReference>
<geneLocation type="plasmid" evidence="2">
    <name>pa1254_1</name>
</geneLocation>
<dbReference type="EMBL" id="CP049807">
    <property type="protein sequence ID" value="QIT19983.1"/>
    <property type="molecule type" value="Genomic_DNA"/>
</dbReference>
<protein>
    <submittedName>
        <fullName evidence="1">Uncharacterized protein</fullName>
    </submittedName>
</protein>
<name>A0A6H0G032_ACIPI</name>
<sequence>MLGYPISTERVSTTLAVVKGTPYEGQVKQSLEANRAAIEFRKLPPSQQESQINQLKAQLKNTEVDDPSSLQSRINMFQGIVNESKSLANSDAASAYTQRTGQSLYRVETNQLINGQFDLKQAQSSVQALRRQQKELGYGSLNIFTGTQQKEIREKFHDSDINSQKVMIQNLAKIAGTDNEARKQMYEMIYQGRANIYSGINQLAIKDVHIPGSNIKAADLALEGLQLQTIGVDKTLAPSIDTFKTKLAEEAGNALQVGTPEFEAYANLIYSTYVAYVKRTGVQLDDKGKPRLDERAYQQSQSLITGGYHKQKVGSVTNTVPVPYGMGSTEFGQKVEEQVVGGYYHDTGVRIPRGFMNTHALRKVPGTSNQYMFIGPDGKPHINPRTKKPYIKAITK</sequence>
<keyword evidence="1" id="KW-0614">Plasmid</keyword>
<evidence type="ECO:0000313" key="2">
    <source>
        <dbReference type="Proteomes" id="UP000501692"/>
    </source>
</evidence>
<reference evidence="1 2" key="1">
    <citation type="submission" date="2020-03" db="EMBL/GenBank/DDBJ databases">
        <authorList>
            <person name="Zhang L."/>
            <person name="Han X."/>
            <person name="Chen Y."/>
            <person name="Yu Y."/>
        </authorList>
    </citation>
    <scope>NUCLEOTIDE SEQUENCE [LARGE SCALE GENOMIC DNA]</scope>
    <source>
        <strain evidence="1 2">A1254</strain>
        <plasmid evidence="2">pa1254_1</plasmid>
    </source>
</reference>
<evidence type="ECO:0000313" key="1">
    <source>
        <dbReference type="EMBL" id="QIT19983.1"/>
    </source>
</evidence>
<gene>
    <name evidence="1" type="ORF">G8E09_19425</name>
</gene>
<accession>A0A6H0G032</accession>
<proteinExistence type="predicted"/>
<organism evidence="1 2">
    <name type="scientific">Acinetobacter pittii</name>
    <name type="common">Acinetobacter genomosp. 3</name>
    <dbReference type="NCBI Taxonomy" id="48296"/>
    <lineage>
        <taxon>Bacteria</taxon>
        <taxon>Pseudomonadati</taxon>
        <taxon>Pseudomonadota</taxon>
        <taxon>Gammaproteobacteria</taxon>
        <taxon>Moraxellales</taxon>
        <taxon>Moraxellaceae</taxon>
        <taxon>Acinetobacter</taxon>
        <taxon>Acinetobacter calcoaceticus/baumannii complex</taxon>
    </lineage>
</organism>